<evidence type="ECO:0000259" key="1">
    <source>
        <dbReference type="Pfam" id="PF05076"/>
    </source>
</evidence>
<dbReference type="GO" id="GO:0005634">
    <property type="term" value="C:nucleus"/>
    <property type="evidence" value="ECO:0007669"/>
    <property type="project" value="TreeGrafter"/>
</dbReference>
<dbReference type="InterPro" id="IPR037181">
    <property type="entry name" value="SUFU_N"/>
</dbReference>
<dbReference type="PANTHER" id="PTHR10928:SF2">
    <property type="entry name" value="SUPPRESSOR OF FUSED HOMOLOG"/>
    <property type="match status" value="1"/>
</dbReference>
<dbReference type="InterPro" id="IPR020941">
    <property type="entry name" value="SUFU-like_domain"/>
</dbReference>
<dbReference type="CTD" id="20315442"/>
<gene>
    <name evidence="3" type="ORF">T265_01254</name>
</gene>
<name>A0A075A3E2_OPIVI</name>
<evidence type="ECO:0000259" key="2">
    <source>
        <dbReference type="Pfam" id="PF12470"/>
    </source>
</evidence>
<dbReference type="EMBL" id="KL596631">
    <property type="protein sequence ID" value="KER32772.1"/>
    <property type="molecule type" value="Genomic_DNA"/>
</dbReference>
<dbReference type="GO" id="GO:0005737">
    <property type="term" value="C:cytoplasm"/>
    <property type="evidence" value="ECO:0007669"/>
    <property type="project" value="TreeGrafter"/>
</dbReference>
<feature type="domain" description="Suppressor of fused-like" evidence="1">
    <location>
        <begin position="266"/>
        <end position="342"/>
    </location>
</feature>
<dbReference type="InterPro" id="IPR007768">
    <property type="entry name" value="Suppressor_of_fused"/>
</dbReference>
<feature type="domain" description="Suppressor of fused C-terminal" evidence="2">
    <location>
        <begin position="641"/>
        <end position="760"/>
    </location>
</feature>
<reference evidence="3 4" key="1">
    <citation type="submission" date="2013-11" db="EMBL/GenBank/DDBJ databases">
        <title>Opisthorchis viverrini - life in the bile duct.</title>
        <authorList>
            <person name="Young N.D."/>
            <person name="Nagarajan N."/>
            <person name="Lin S.J."/>
            <person name="Korhonen P.K."/>
            <person name="Jex A.R."/>
            <person name="Hall R.S."/>
            <person name="Safavi-Hemami H."/>
            <person name="Kaewkong W."/>
            <person name="Bertrand D."/>
            <person name="Gao S."/>
            <person name="Seet Q."/>
            <person name="Wongkham S."/>
            <person name="Teh B.T."/>
            <person name="Wongkham C."/>
            <person name="Intapan P.M."/>
            <person name="Maleewong W."/>
            <person name="Yang X."/>
            <person name="Hu M."/>
            <person name="Wang Z."/>
            <person name="Hofmann A."/>
            <person name="Sternberg P.W."/>
            <person name="Tan P."/>
            <person name="Wang J."/>
            <person name="Gasser R.B."/>
        </authorList>
    </citation>
    <scope>NUCLEOTIDE SEQUENCE [LARGE SCALE GENOMIC DNA]</scope>
</reference>
<keyword evidence="4" id="KW-1185">Reference proteome</keyword>
<dbReference type="PANTHER" id="PTHR10928">
    <property type="entry name" value="SUPPRESSOR OF FUSED"/>
    <property type="match status" value="1"/>
</dbReference>
<dbReference type="GeneID" id="20315442"/>
<sequence>MANSAFGPVVGPTAFPVSNIGPHPTRDEQALGLKVIYNVCRNLYPDQPTPLQVTALRKFWMGGPDPLDFINMYSNPGSTELRSPPHWHYVSNGLSDLYGDSRLHNQCASVDEPSGFGFELTLRIRREPTETHPPTWPAHLLQSLARYVFHSQAQLMVGDHIPWPSALDKQPYSPSPQQEQIDGSVHDNRSTQKPTEADAHSIAVAAAATAASILATNGTKSGEPRMAALANPNIYASMVAAALAAVQSTTNSQARSQSGCKTEPKAGRVAGESRIHHMLVVEDPQLKRISTPYGYVQFLQLVGLCEEELRLVQRWTGSRVIDIMRRLPETGGGLLVTDMKRKLSLFELEPKLADYVNEQLRIEGSNLSGVTTQYFAWAPVSLSTLGELLPGELEARRLRHPERDQVSSKPYSSSVGGSQAVGPTVASGSEQLDATSAPTDLSVSRLINSDQKARLSPGPVAMETEDTVVSSSTKKDMDEDDFVDVVGDSGPSSLVNAKVAATINEMDACDTPKSLINDVTSLPTSSVQSCSTQSTSAPGTFSAWCARIPSSATTENSKVSNTALTPSDIIGLLPETSHGPSDLISPLTGPLGFRTFGNPNPVCSVNNGPRGGSHDQRGAHTPGSTGEGSAPCTPLAHLSLSPASLELLPTRIIDCLDVHLCREAGEMLPLAVNDRLRHGKHFTFLNSHFPDHAITLVPSGVTGAFVTEENPYVARGPWLQILFPEDFLESLEFQFTCLQRTDDLALPIVFRWPERRLRICLVEPSPALNSCLVNQNASYNLPTPRSLLPKAVTMNSPDGNRNWRNLNSPSNKPDVNVPPSAVRSPRSFSIPRPDHPPQPRPEDHVAPSHLLPYFPPGCVPPPAMLAAMFSTSSPMHFQGSPHPPSGIGSQPQADRSLIGPNQTVFDAKSNWMQFFNSFMNKRETTSGAVSPPFIAISEAMNAAMGAMQHPGPRYNPSVARAGNRPTTPRSHEPEPPA</sequence>
<dbReference type="InterPro" id="IPR024314">
    <property type="entry name" value="SUFU_C"/>
</dbReference>
<feature type="domain" description="Suppressor of fused-like" evidence="1">
    <location>
        <begin position="63"/>
        <end position="168"/>
    </location>
</feature>
<organism evidence="3 4">
    <name type="scientific">Opisthorchis viverrini</name>
    <name type="common">Southeast Asian liver fluke</name>
    <dbReference type="NCBI Taxonomy" id="6198"/>
    <lineage>
        <taxon>Eukaryota</taxon>
        <taxon>Metazoa</taxon>
        <taxon>Spiralia</taxon>
        <taxon>Lophotrochozoa</taxon>
        <taxon>Platyhelminthes</taxon>
        <taxon>Trematoda</taxon>
        <taxon>Digenea</taxon>
        <taxon>Opisthorchiida</taxon>
        <taxon>Opisthorchiata</taxon>
        <taxon>Opisthorchiidae</taxon>
        <taxon>Opisthorchis</taxon>
    </lineage>
</organism>
<evidence type="ECO:0000313" key="3">
    <source>
        <dbReference type="EMBL" id="KER32772.1"/>
    </source>
</evidence>
<dbReference type="InterPro" id="IPR038489">
    <property type="entry name" value="SUFU_C_sf"/>
</dbReference>
<dbReference type="Pfam" id="PF12470">
    <property type="entry name" value="SUFU_C"/>
    <property type="match status" value="1"/>
</dbReference>
<dbReference type="Pfam" id="PF05076">
    <property type="entry name" value="SUFU"/>
    <property type="match status" value="2"/>
</dbReference>
<accession>A0A075A3E2</accession>
<dbReference type="KEGG" id="ovi:T265_01254"/>
<dbReference type="Proteomes" id="UP000054324">
    <property type="component" value="Unassembled WGS sequence"/>
</dbReference>
<dbReference type="AlphaFoldDB" id="A0A075A3E2"/>
<dbReference type="Gene3D" id="3.30.1360.230">
    <property type="entry name" value="Sufu, C-terminal domain"/>
    <property type="match status" value="1"/>
</dbReference>
<dbReference type="SUPFAM" id="SSF103359">
    <property type="entry name" value="Suppressor of Fused, N-terminal domain"/>
    <property type="match status" value="2"/>
</dbReference>
<dbReference type="STRING" id="6198.A0A075A3E2"/>
<protein>
    <submittedName>
        <fullName evidence="3">Uncharacterized protein</fullName>
    </submittedName>
</protein>
<proteinExistence type="predicted"/>
<evidence type="ECO:0000313" key="4">
    <source>
        <dbReference type="Proteomes" id="UP000054324"/>
    </source>
</evidence>
<dbReference type="RefSeq" id="XP_009163503.1">
    <property type="nucleotide sequence ID" value="XM_009165239.1"/>
</dbReference>
<dbReference type="OrthoDB" id="10038834at2759"/>